<proteinExistence type="predicted"/>
<dbReference type="KEGG" id="iag:Igag_0545"/>
<dbReference type="EMBL" id="CP002098">
    <property type="protein sequence ID" value="ADM27381.1"/>
    <property type="molecule type" value="Genomic_DNA"/>
</dbReference>
<dbReference type="BioCyc" id="IAGG583356:GHAH-547-MONOMER"/>
<keyword evidence="2" id="KW-1185">Reference proteome</keyword>
<dbReference type="STRING" id="583356.Igag_0545"/>
<gene>
    <name evidence="1" type="ordered locus">Igag_0545</name>
</gene>
<organism evidence="1 2">
    <name type="scientific">Ignisphaera aggregans (strain DSM 17230 / JCM 13409 / AQ1.S1)</name>
    <dbReference type="NCBI Taxonomy" id="583356"/>
    <lineage>
        <taxon>Archaea</taxon>
        <taxon>Thermoproteota</taxon>
        <taxon>Thermoprotei</taxon>
        <taxon>Desulfurococcales</taxon>
        <taxon>Desulfurococcaceae</taxon>
        <taxon>Ignisphaera</taxon>
    </lineage>
</organism>
<dbReference type="Proteomes" id="UP000001304">
    <property type="component" value="Chromosome"/>
</dbReference>
<reference evidence="1 2" key="1">
    <citation type="journal article" date="2010" name="Stand. Genomic Sci.">
        <title>Complete genome sequence of Ignisphaera aggregans type strain (AQ1.S1).</title>
        <authorList>
            <person name="Goker M."/>
            <person name="Held B."/>
            <person name="Lapidus A."/>
            <person name="Nolan M."/>
            <person name="Spring S."/>
            <person name="Yasawong M."/>
            <person name="Lucas S."/>
            <person name="Glavina Del Rio T."/>
            <person name="Tice H."/>
            <person name="Cheng J.F."/>
            <person name="Goodwin L."/>
            <person name="Tapia R."/>
            <person name="Pitluck S."/>
            <person name="Liolios K."/>
            <person name="Ivanova N."/>
            <person name="Mavromatis K."/>
            <person name="Mikhailova N."/>
            <person name="Pati A."/>
            <person name="Chen A."/>
            <person name="Palaniappan K."/>
            <person name="Brambilla E."/>
            <person name="Land M."/>
            <person name="Hauser L."/>
            <person name="Chang Y.J."/>
            <person name="Jeffries C.D."/>
            <person name="Brettin T."/>
            <person name="Detter J.C."/>
            <person name="Han C."/>
            <person name="Rohde M."/>
            <person name="Sikorski J."/>
            <person name="Woyke T."/>
            <person name="Bristow J."/>
            <person name="Eisen J.A."/>
            <person name="Markowitz V."/>
            <person name="Hugenholtz P."/>
            <person name="Kyrpides N.C."/>
            <person name="Klenk H.P."/>
        </authorList>
    </citation>
    <scope>NUCLEOTIDE SEQUENCE [LARGE SCALE GENOMIC DNA]</scope>
    <source>
        <strain evidence="2">DSM 17230 / JCM 13409 / AQ1.S1</strain>
    </source>
</reference>
<protein>
    <submittedName>
        <fullName evidence="1">Uncharacterized protein</fullName>
    </submittedName>
</protein>
<dbReference type="HOGENOM" id="CLU_097412_0_0_2"/>
<dbReference type="AlphaFoldDB" id="E0SS31"/>
<sequence>MSSTKIRIEVIGIVPDDFLRFIENVLNDFYSRVDGPLFVEVYIYSTKYDKIVYMENLATRYGVTVIGDFITMHEAWSGWPRIHIDFESCSKLSKHYIKALLVHEAAHSILHGSPLFYAIDIPPKLLENPIALALIYLASTIAKDIDVYRFLSEKGFIDEIETYNEFIVEHQLEDRCTNSFEIYTLAKMLIPCLYIKRCKQLEIPMNCRDIAMTIIEKLKTIEKEIIDLDLSKATLKIFHTLQNLHNESQ</sequence>
<evidence type="ECO:0000313" key="2">
    <source>
        <dbReference type="Proteomes" id="UP000001304"/>
    </source>
</evidence>
<name>E0SS31_IGNAA</name>
<accession>E0SS31</accession>
<evidence type="ECO:0000313" key="1">
    <source>
        <dbReference type="EMBL" id="ADM27381.1"/>
    </source>
</evidence>